<dbReference type="CDD" id="cd00090">
    <property type="entry name" value="HTH_ARSR"/>
    <property type="match status" value="1"/>
</dbReference>
<dbReference type="PANTHER" id="PTHR43132:SF2">
    <property type="entry name" value="ARSENICAL RESISTANCE OPERON REPRESSOR ARSR-RELATED"/>
    <property type="match status" value="1"/>
</dbReference>
<accession>A0A330L9G7</accession>
<proteinExistence type="predicted"/>
<dbReference type="InterPro" id="IPR036390">
    <property type="entry name" value="WH_DNA-bd_sf"/>
</dbReference>
<dbReference type="InterPro" id="IPR036388">
    <property type="entry name" value="WH-like_DNA-bd_sf"/>
</dbReference>
<dbReference type="EMBL" id="OUNR01000018">
    <property type="protein sequence ID" value="SPP66053.1"/>
    <property type="molecule type" value="Genomic_DNA"/>
</dbReference>
<keyword evidence="1" id="KW-0805">Transcription regulation</keyword>
<feature type="domain" description="HTH arsR-type" evidence="4">
    <location>
        <begin position="31"/>
        <end position="124"/>
    </location>
</feature>
<keyword evidence="6" id="KW-1185">Reference proteome</keyword>
<evidence type="ECO:0000256" key="3">
    <source>
        <dbReference type="ARBA" id="ARBA00023163"/>
    </source>
</evidence>
<dbReference type="InterPro" id="IPR051011">
    <property type="entry name" value="Metal_resp_trans_reg"/>
</dbReference>
<dbReference type="PROSITE" id="PS50987">
    <property type="entry name" value="HTH_ARSR_2"/>
    <property type="match status" value="1"/>
</dbReference>
<keyword evidence="2" id="KW-0238">DNA-binding</keyword>
<dbReference type="SUPFAM" id="SSF46785">
    <property type="entry name" value="Winged helix' DNA-binding domain"/>
    <property type="match status" value="1"/>
</dbReference>
<protein>
    <submittedName>
        <fullName evidence="5">Transcriptional regulator, ArsR family (Modular protein)</fullName>
    </submittedName>
</protein>
<dbReference type="NCBIfam" id="NF033788">
    <property type="entry name" value="HTH_metalloreg"/>
    <property type="match status" value="1"/>
</dbReference>
<keyword evidence="3" id="KW-0804">Transcription</keyword>
<sequence length="135" mass="15062">MVLPIDHEQGSRDEARGRTFAEGRVKRTTPNKTVTAQECAVILRAVGDPTRLAILESLLTQEKCVSDLVTELNRPQPYISHHLRILRQAGLIEGQRAGKQVCYRIAPHMQSALKQRGKQGLDFGCCQLNFPTASR</sequence>
<dbReference type="GO" id="GO:0003677">
    <property type="term" value="F:DNA binding"/>
    <property type="evidence" value="ECO:0007669"/>
    <property type="project" value="UniProtKB-KW"/>
</dbReference>
<dbReference type="Proteomes" id="UP000248168">
    <property type="component" value="Unassembled WGS sequence"/>
</dbReference>
<dbReference type="Pfam" id="PF01022">
    <property type="entry name" value="HTH_5"/>
    <property type="match status" value="1"/>
</dbReference>
<dbReference type="OrthoDB" id="9800150at2"/>
<evidence type="ECO:0000313" key="5">
    <source>
        <dbReference type="EMBL" id="SPP66053.1"/>
    </source>
</evidence>
<dbReference type="InterPro" id="IPR011991">
    <property type="entry name" value="ArsR-like_HTH"/>
</dbReference>
<evidence type="ECO:0000256" key="1">
    <source>
        <dbReference type="ARBA" id="ARBA00023015"/>
    </source>
</evidence>
<dbReference type="InterPro" id="IPR001845">
    <property type="entry name" value="HTH_ArsR_DNA-bd_dom"/>
</dbReference>
<dbReference type="SMART" id="SM00418">
    <property type="entry name" value="HTH_ARSR"/>
    <property type="match status" value="1"/>
</dbReference>
<evidence type="ECO:0000313" key="6">
    <source>
        <dbReference type="Proteomes" id="UP000248168"/>
    </source>
</evidence>
<gene>
    <name evidence="5" type="ORF">NITLEN_50093</name>
</gene>
<name>A0A330L9G7_9BACT</name>
<organism evidence="5 6">
    <name type="scientific">Nitrospira lenta</name>
    <dbReference type="NCBI Taxonomy" id="1436998"/>
    <lineage>
        <taxon>Bacteria</taxon>
        <taxon>Pseudomonadati</taxon>
        <taxon>Nitrospirota</taxon>
        <taxon>Nitrospiria</taxon>
        <taxon>Nitrospirales</taxon>
        <taxon>Nitrospiraceae</taxon>
        <taxon>Nitrospira</taxon>
    </lineage>
</organism>
<dbReference type="PANTHER" id="PTHR43132">
    <property type="entry name" value="ARSENICAL RESISTANCE OPERON REPRESSOR ARSR-RELATED"/>
    <property type="match status" value="1"/>
</dbReference>
<dbReference type="Gene3D" id="1.10.10.10">
    <property type="entry name" value="Winged helix-like DNA-binding domain superfamily/Winged helix DNA-binding domain"/>
    <property type="match status" value="1"/>
</dbReference>
<evidence type="ECO:0000256" key="2">
    <source>
        <dbReference type="ARBA" id="ARBA00023125"/>
    </source>
</evidence>
<reference evidence="6" key="1">
    <citation type="submission" date="2018-04" db="EMBL/GenBank/DDBJ databases">
        <authorList>
            <person name="Lucker S."/>
            <person name="Sakoula D."/>
        </authorList>
    </citation>
    <scope>NUCLEOTIDE SEQUENCE [LARGE SCALE GENOMIC DNA]</scope>
</reference>
<dbReference type="GO" id="GO:0003700">
    <property type="term" value="F:DNA-binding transcription factor activity"/>
    <property type="evidence" value="ECO:0007669"/>
    <property type="project" value="InterPro"/>
</dbReference>
<dbReference type="AlphaFoldDB" id="A0A330L9G7"/>
<dbReference type="InParanoid" id="A0A330L9G7"/>
<dbReference type="PRINTS" id="PR00778">
    <property type="entry name" value="HTHARSR"/>
</dbReference>
<evidence type="ECO:0000259" key="4">
    <source>
        <dbReference type="PROSITE" id="PS50987"/>
    </source>
</evidence>